<feature type="compositionally biased region" description="Basic residues" evidence="1">
    <location>
        <begin position="197"/>
        <end position="207"/>
    </location>
</feature>
<feature type="region of interest" description="Disordered" evidence="1">
    <location>
        <begin position="189"/>
        <end position="220"/>
    </location>
</feature>
<evidence type="ECO:0000256" key="1">
    <source>
        <dbReference type="SAM" id="MobiDB-lite"/>
    </source>
</evidence>
<dbReference type="STRING" id="865938.Weevi_0199"/>
<dbReference type="eggNOG" id="ENOG502Z7I5">
    <property type="taxonomic scope" value="Bacteria"/>
</dbReference>
<dbReference type="InterPro" id="IPR025632">
    <property type="entry name" value="DUF4290"/>
</dbReference>
<evidence type="ECO:0008006" key="4">
    <source>
        <dbReference type="Google" id="ProtNLM"/>
    </source>
</evidence>
<dbReference type="Proteomes" id="UP000008641">
    <property type="component" value="Chromosome"/>
</dbReference>
<dbReference type="EMBL" id="CP002455">
    <property type="protein sequence ID" value="ADX66921.1"/>
    <property type="molecule type" value="Genomic_DNA"/>
</dbReference>
<dbReference type="AlphaFoldDB" id="F0NXE7"/>
<organism evidence="2 3">
    <name type="scientific">Weeksella virosa (strain ATCC 43766 / DSM 16922 / JCM 21250 / CCUG 30538 / CDC 9751 / IAM 14551 / NBRC 16016 / NCTC 11634 / CL345/78)</name>
    <dbReference type="NCBI Taxonomy" id="865938"/>
    <lineage>
        <taxon>Bacteria</taxon>
        <taxon>Pseudomonadati</taxon>
        <taxon>Bacteroidota</taxon>
        <taxon>Flavobacteriia</taxon>
        <taxon>Flavobacteriales</taxon>
        <taxon>Weeksellaceae</taxon>
        <taxon>Weeksella</taxon>
    </lineage>
</organism>
<dbReference type="KEGG" id="wvi:Weevi_0199"/>
<dbReference type="HOGENOM" id="CLU_085065_1_0_10"/>
<sequence>MEYNTTRTQLIIPEYGRHIQEMVNHCMTIADEEERNGFAQIIIEVMGELNPHLRDVPDFQHKLWDQLFIMSEFQLDVKSPYPIPSAKDTINSKPNIIPYPKGINKYRYYGNNIRKMIEVALTWEDGDKKEGLIFAIANHMKKSYLLWNKDTVDDAVIFNHLYELSNQQFDLRNSNETLIPSDRLLQNLNKNQNHNNHNNHKNYKNQNKHQINNRSNTKNK</sequence>
<dbReference type="OrthoDB" id="1466969at2"/>
<name>F0NXE7_WEEVC</name>
<reference evidence="3" key="2">
    <citation type="journal article" date="2011" name="Stand. Genomic Sci.">
        <title>Complete genome sequence of Weeksella virosa type strain (9751T).</title>
        <authorList>
            <person name="Lang E."/>
            <person name="Teshima H."/>
            <person name="Lucas S."/>
            <person name="Lapidus A."/>
            <person name="Hammon N."/>
            <person name="Deshpande S."/>
            <person name="Nolan M."/>
            <person name="Cheng J."/>
            <person name="Pitluck S."/>
            <person name="Liolios K."/>
            <person name="Pagani I."/>
            <person name="Mikhailova N."/>
            <person name="Ivanova N."/>
            <person name="Mavromatis K."/>
            <person name="Pati A."/>
            <person name="Tapia R."/>
            <person name="Han C."/>
            <person name="Goodwin L."/>
            <person name="Chen A."/>
            <person name="Palaniappan K."/>
            <person name="Land M."/>
            <person name="Hauser L."/>
            <person name="Chang Y."/>
            <person name="Jeffries C."/>
            <person name="Brambilla E."/>
            <person name="Kopitz M."/>
            <person name="Rohde M."/>
            <person name="Goker M."/>
            <person name="Tindall B."/>
            <person name="Detter J."/>
            <person name="Woyke T."/>
            <person name="Bristow J."/>
            <person name="Eisen J."/>
            <person name="Markowitz V."/>
            <person name="Hugenholtz P."/>
            <person name="Klenk H."/>
            <person name="Kyrpides N."/>
        </authorList>
    </citation>
    <scope>NUCLEOTIDE SEQUENCE [LARGE SCALE GENOMIC DNA]</scope>
    <source>
        <strain evidence="3">ATCC 43766 / DSM 16922 / JCM 21250 / NBRC 16016 / NCTC 11634 / CL345/78</strain>
    </source>
</reference>
<dbReference type="Pfam" id="PF14123">
    <property type="entry name" value="DUF4290"/>
    <property type="match status" value="1"/>
</dbReference>
<evidence type="ECO:0000313" key="3">
    <source>
        <dbReference type="Proteomes" id="UP000008641"/>
    </source>
</evidence>
<reference evidence="2 3" key="1">
    <citation type="journal article" date="2011" name="Stand. Genomic Sci.">
        <title>Complete genome sequence of Weeksella virosa type strain (9751).</title>
        <authorList>
            <person name="Lang E."/>
            <person name="Teshima H."/>
            <person name="Lucas S."/>
            <person name="Lapidus A."/>
            <person name="Hammon N."/>
            <person name="Deshpande S."/>
            <person name="Nolan M."/>
            <person name="Cheng J.F."/>
            <person name="Pitluck S."/>
            <person name="Liolios K."/>
            <person name="Pagani I."/>
            <person name="Mikhailova N."/>
            <person name="Ivanova N."/>
            <person name="Mavromatis K."/>
            <person name="Pati A."/>
            <person name="Tapia R."/>
            <person name="Han C."/>
            <person name="Goodwin L."/>
            <person name="Chen A."/>
            <person name="Palaniappan K."/>
            <person name="Land M."/>
            <person name="Hauser L."/>
            <person name="Chang Y.J."/>
            <person name="Jeffries C.D."/>
            <person name="Brambilla E.M."/>
            <person name="Kopitz M."/>
            <person name="Rohde M."/>
            <person name="Goker M."/>
            <person name="Tindall B.J."/>
            <person name="Detter J.C."/>
            <person name="Woyke T."/>
            <person name="Bristow J."/>
            <person name="Eisen J.A."/>
            <person name="Markowitz V."/>
            <person name="Hugenholtz P."/>
            <person name="Klenk H.P."/>
            <person name="Kyrpides N.C."/>
        </authorList>
    </citation>
    <scope>NUCLEOTIDE SEQUENCE [LARGE SCALE GENOMIC DNA]</scope>
    <source>
        <strain evidence="3">ATCC 43766 / DSM 16922 / JCM 21250 / NBRC 16016 / NCTC 11634 / CL345/78</strain>
    </source>
</reference>
<evidence type="ECO:0000313" key="2">
    <source>
        <dbReference type="EMBL" id="ADX66921.1"/>
    </source>
</evidence>
<dbReference type="RefSeq" id="WP_013597313.1">
    <property type="nucleotide sequence ID" value="NC_015144.1"/>
</dbReference>
<protein>
    <recommendedName>
        <fullName evidence="4">Methionyl-tRNA formyltransferase</fullName>
    </recommendedName>
</protein>
<keyword evidence="3" id="KW-1185">Reference proteome</keyword>
<proteinExistence type="predicted"/>
<gene>
    <name evidence="2" type="ordered locus">Weevi_0199</name>
</gene>
<accession>F0NXE7</accession>